<reference evidence="18 19" key="1">
    <citation type="submission" date="2017-10" db="EMBL/GenBank/DDBJ databases">
        <title>Bacillus sp. nov., a halophilic bacterium isolated from a Keqin Lake.</title>
        <authorList>
            <person name="Wang H."/>
        </authorList>
    </citation>
    <scope>NUCLEOTIDE SEQUENCE [LARGE SCALE GENOMIC DNA]</scope>
    <source>
        <strain evidence="18 19">KQ-12</strain>
    </source>
</reference>
<dbReference type="GO" id="GO:0071949">
    <property type="term" value="F:FAD binding"/>
    <property type="evidence" value="ECO:0007669"/>
    <property type="project" value="InterPro"/>
</dbReference>
<feature type="domain" description="FAD-binding PCMH-type" evidence="17">
    <location>
        <begin position="34"/>
        <end position="212"/>
    </location>
</feature>
<dbReference type="AlphaFoldDB" id="A0A323TDQ6"/>
<dbReference type="Proteomes" id="UP000248214">
    <property type="component" value="Unassembled WGS sequence"/>
</dbReference>
<dbReference type="InterPro" id="IPR006094">
    <property type="entry name" value="Oxid_FAD_bind_N"/>
</dbReference>
<evidence type="ECO:0000256" key="10">
    <source>
        <dbReference type="ARBA" id="ARBA00022960"/>
    </source>
</evidence>
<evidence type="ECO:0000256" key="13">
    <source>
        <dbReference type="ARBA" id="ARBA00023306"/>
    </source>
</evidence>
<dbReference type="InterPro" id="IPR036318">
    <property type="entry name" value="FAD-bd_PCMH-like_sf"/>
</dbReference>
<keyword evidence="10 16" id="KW-0133">Cell shape</keyword>
<protein>
    <recommendedName>
        <fullName evidence="16">UDP-N-acetylenolpyruvoylglucosamine reductase</fullName>
        <ecNumber evidence="16">1.3.1.98</ecNumber>
    </recommendedName>
    <alternativeName>
        <fullName evidence="16">UDP-N-acetylmuramate dehydrogenase</fullName>
    </alternativeName>
</protein>
<dbReference type="GO" id="GO:0071555">
    <property type="term" value="P:cell wall organization"/>
    <property type="evidence" value="ECO:0007669"/>
    <property type="project" value="UniProtKB-KW"/>
</dbReference>
<dbReference type="Gene3D" id="3.30.43.10">
    <property type="entry name" value="Uridine Diphospho-n-acetylenolpyruvylglucosamine Reductase, domain 2"/>
    <property type="match status" value="1"/>
</dbReference>
<organism evidence="18 19">
    <name type="scientific">Salipaludibacillus keqinensis</name>
    <dbReference type="NCBI Taxonomy" id="2045207"/>
    <lineage>
        <taxon>Bacteria</taxon>
        <taxon>Bacillati</taxon>
        <taxon>Bacillota</taxon>
        <taxon>Bacilli</taxon>
        <taxon>Bacillales</taxon>
        <taxon>Bacillaceae</taxon>
    </lineage>
</organism>
<evidence type="ECO:0000256" key="6">
    <source>
        <dbReference type="ARBA" id="ARBA00022618"/>
    </source>
</evidence>
<comment type="pathway">
    <text evidence="4 16">Cell wall biogenesis; peptidoglycan biosynthesis.</text>
</comment>
<dbReference type="InterPro" id="IPR016166">
    <property type="entry name" value="FAD-bd_PCMH"/>
</dbReference>
<dbReference type="OrthoDB" id="9804753at2"/>
<sequence>MTESVLNELKSVIESHQAGRVRLNEPLKNHTTWKVGGPAKVFYEPSSVKDLKIGLEEIRKRSLPWFALGKGSNVLISDQGIDGVVIKLGDNLTEFHQEGDLVTVEAGYSLIKLATIISKKGYSGLEFAGGIPGSVGGAVFMNAGAHQTDISNILTKAYVLMPSGEFRWIENEELGFGYRTSILQKNQGICLAAQFRFKRGDSAEIRERLQKNKAYRKDTQPWKDPCCGSVFRNPLPLHAGKVIEDLGLKGYSVGGAKVSEKHANFIVNTGEATAKDIVTLISEIKQLALREYGVSMETEVEYIG</sequence>
<dbReference type="NCBIfam" id="NF010480">
    <property type="entry name" value="PRK13905.1"/>
    <property type="match status" value="1"/>
</dbReference>
<evidence type="ECO:0000313" key="18">
    <source>
        <dbReference type="EMBL" id="PYZ93238.1"/>
    </source>
</evidence>
<evidence type="ECO:0000256" key="4">
    <source>
        <dbReference type="ARBA" id="ARBA00004752"/>
    </source>
</evidence>
<dbReference type="InterPro" id="IPR016167">
    <property type="entry name" value="FAD-bd_PCMH_sub1"/>
</dbReference>
<feature type="active site" description="Proton donor" evidence="16">
    <location>
        <position position="229"/>
    </location>
</feature>
<dbReference type="NCBIfam" id="TIGR00179">
    <property type="entry name" value="murB"/>
    <property type="match status" value="1"/>
</dbReference>
<dbReference type="GO" id="GO:0051301">
    <property type="term" value="P:cell division"/>
    <property type="evidence" value="ECO:0007669"/>
    <property type="project" value="UniProtKB-KW"/>
</dbReference>
<evidence type="ECO:0000256" key="14">
    <source>
        <dbReference type="ARBA" id="ARBA00023316"/>
    </source>
</evidence>
<keyword evidence="11 16" id="KW-0573">Peptidoglycan synthesis</keyword>
<evidence type="ECO:0000256" key="5">
    <source>
        <dbReference type="ARBA" id="ARBA00022490"/>
    </source>
</evidence>
<accession>A0A323TDQ6</accession>
<proteinExistence type="inferred from homology"/>
<dbReference type="RefSeq" id="WP_110609268.1">
    <property type="nucleotide sequence ID" value="NZ_PDOD01000002.1"/>
</dbReference>
<evidence type="ECO:0000256" key="11">
    <source>
        <dbReference type="ARBA" id="ARBA00022984"/>
    </source>
</evidence>
<dbReference type="Gene3D" id="3.90.78.10">
    <property type="entry name" value="UDP-N-acetylenolpyruvoylglucosamine reductase, C-terminal domain"/>
    <property type="match status" value="1"/>
</dbReference>
<keyword evidence="7 16" id="KW-0285">Flavoprotein</keyword>
<evidence type="ECO:0000256" key="9">
    <source>
        <dbReference type="ARBA" id="ARBA00022857"/>
    </source>
</evidence>
<dbReference type="Pfam" id="PF01565">
    <property type="entry name" value="FAD_binding_4"/>
    <property type="match status" value="1"/>
</dbReference>
<dbReference type="GO" id="GO:0005829">
    <property type="term" value="C:cytosol"/>
    <property type="evidence" value="ECO:0007669"/>
    <property type="project" value="TreeGrafter"/>
</dbReference>
<dbReference type="InterPro" id="IPR011601">
    <property type="entry name" value="MurB_C"/>
</dbReference>
<evidence type="ECO:0000256" key="2">
    <source>
        <dbReference type="ARBA" id="ARBA00003921"/>
    </source>
</evidence>
<comment type="caution">
    <text evidence="18">The sequence shown here is derived from an EMBL/GenBank/DDBJ whole genome shotgun (WGS) entry which is preliminary data.</text>
</comment>
<comment type="catalytic activity">
    <reaction evidence="15 16">
        <text>UDP-N-acetyl-alpha-D-muramate + NADP(+) = UDP-N-acetyl-3-O-(1-carboxyvinyl)-alpha-D-glucosamine + NADPH + H(+)</text>
        <dbReference type="Rhea" id="RHEA:12248"/>
        <dbReference type="ChEBI" id="CHEBI:15378"/>
        <dbReference type="ChEBI" id="CHEBI:57783"/>
        <dbReference type="ChEBI" id="CHEBI:58349"/>
        <dbReference type="ChEBI" id="CHEBI:68483"/>
        <dbReference type="ChEBI" id="CHEBI:70757"/>
        <dbReference type="EC" id="1.3.1.98"/>
    </reaction>
</comment>
<evidence type="ECO:0000256" key="12">
    <source>
        <dbReference type="ARBA" id="ARBA00023002"/>
    </source>
</evidence>
<keyword evidence="13 16" id="KW-0131">Cell cycle</keyword>
<gene>
    <name evidence="16" type="primary">murB</name>
    <name evidence="18" type="ORF">CR194_08560</name>
</gene>
<evidence type="ECO:0000256" key="8">
    <source>
        <dbReference type="ARBA" id="ARBA00022827"/>
    </source>
</evidence>
<dbReference type="Gene3D" id="3.30.465.10">
    <property type="match status" value="1"/>
</dbReference>
<dbReference type="InterPro" id="IPR003170">
    <property type="entry name" value="MurB"/>
</dbReference>
<dbReference type="PROSITE" id="PS51387">
    <property type="entry name" value="FAD_PCMH"/>
    <property type="match status" value="1"/>
</dbReference>
<dbReference type="EC" id="1.3.1.98" evidence="16"/>
<comment type="similarity">
    <text evidence="16">Belongs to the MurB family.</text>
</comment>
<keyword evidence="8 16" id="KW-0274">FAD</keyword>
<evidence type="ECO:0000313" key="19">
    <source>
        <dbReference type="Proteomes" id="UP000248214"/>
    </source>
</evidence>
<dbReference type="GO" id="GO:0009252">
    <property type="term" value="P:peptidoglycan biosynthetic process"/>
    <property type="evidence" value="ECO:0007669"/>
    <property type="project" value="UniProtKB-UniRule"/>
</dbReference>
<dbReference type="PANTHER" id="PTHR21071">
    <property type="entry name" value="UDP-N-ACETYLENOLPYRUVOYLGLUCOSAMINE REDUCTASE"/>
    <property type="match status" value="1"/>
</dbReference>
<evidence type="ECO:0000256" key="15">
    <source>
        <dbReference type="ARBA" id="ARBA00048914"/>
    </source>
</evidence>
<dbReference type="GO" id="GO:0008360">
    <property type="term" value="P:regulation of cell shape"/>
    <property type="evidence" value="ECO:0007669"/>
    <property type="project" value="UniProtKB-KW"/>
</dbReference>
<comment type="subcellular location">
    <subcellularLocation>
        <location evidence="3 16">Cytoplasm</location>
    </subcellularLocation>
</comment>
<keyword evidence="6 16" id="KW-0132">Cell division</keyword>
<comment type="function">
    <text evidence="2 16">Cell wall formation.</text>
</comment>
<dbReference type="UniPathway" id="UPA00219"/>
<keyword evidence="19" id="KW-1185">Reference proteome</keyword>
<name>A0A323TDQ6_9BACI</name>
<keyword evidence="9 16" id="KW-0521">NADP</keyword>
<feature type="active site" evidence="16">
    <location>
        <position position="179"/>
    </location>
</feature>
<keyword evidence="12 16" id="KW-0560">Oxidoreductase</keyword>
<dbReference type="SUPFAM" id="SSF56176">
    <property type="entry name" value="FAD-binding/transporter-associated domain-like"/>
    <property type="match status" value="1"/>
</dbReference>
<dbReference type="GO" id="GO:0008762">
    <property type="term" value="F:UDP-N-acetylmuramate dehydrogenase activity"/>
    <property type="evidence" value="ECO:0007669"/>
    <property type="project" value="UniProtKB-UniRule"/>
</dbReference>
<keyword evidence="14 16" id="KW-0961">Cell wall biogenesis/degradation</keyword>
<evidence type="ECO:0000256" key="16">
    <source>
        <dbReference type="HAMAP-Rule" id="MF_00037"/>
    </source>
</evidence>
<dbReference type="SUPFAM" id="SSF56194">
    <property type="entry name" value="Uridine diphospho-N-Acetylenolpyruvylglucosamine reductase, MurB, C-terminal domain"/>
    <property type="match status" value="1"/>
</dbReference>
<dbReference type="HAMAP" id="MF_00037">
    <property type="entry name" value="MurB"/>
    <property type="match status" value="1"/>
</dbReference>
<evidence type="ECO:0000259" key="17">
    <source>
        <dbReference type="PROSITE" id="PS51387"/>
    </source>
</evidence>
<comment type="cofactor">
    <cofactor evidence="1 16">
        <name>FAD</name>
        <dbReference type="ChEBI" id="CHEBI:57692"/>
    </cofactor>
</comment>
<feature type="active site" evidence="16">
    <location>
        <position position="299"/>
    </location>
</feature>
<dbReference type="Pfam" id="PF02873">
    <property type="entry name" value="MurB_C"/>
    <property type="match status" value="1"/>
</dbReference>
<dbReference type="PANTHER" id="PTHR21071:SF5">
    <property type="entry name" value="UDP-N-ACETYLENOLPYRUVOYLGLUCOSAMINE REDUCTASE"/>
    <property type="match status" value="1"/>
</dbReference>
<dbReference type="InterPro" id="IPR036635">
    <property type="entry name" value="MurB_C_sf"/>
</dbReference>
<dbReference type="EMBL" id="PDOD01000002">
    <property type="protein sequence ID" value="PYZ93238.1"/>
    <property type="molecule type" value="Genomic_DNA"/>
</dbReference>
<keyword evidence="5 16" id="KW-0963">Cytoplasm</keyword>
<evidence type="ECO:0000256" key="3">
    <source>
        <dbReference type="ARBA" id="ARBA00004496"/>
    </source>
</evidence>
<evidence type="ECO:0000256" key="7">
    <source>
        <dbReference type="ARBA" id="ARBA00022630"/>
    </source>
</evidence>
<evidence type="ECO:0000256" key="1">
    <source>
        <dbReference type="ARBA" id="ARBA00001974"/>
    </source>
</evidence>
<dbReference type="InterPro" id="IPR016169">
    <property type="entry name" value="FAD-bd_PCMH_sub2"/>
</dbReference>